<reference evidence="2" key="1">
    <citation type="journal article" date="2007" name="Proc. Natl. Acad. Sci. U.S.A.">
        <title>Spliced leader RNA trans-splicing in dinoflagellates.</title>
        <authorList>
            <person name="Zhang H."/>
            <person name="Hou Y."/>
            <person name="Miranda L."/>
            <person name="Campbell D.A."/>
            <person name="Sturm N.R."/>
            <person name="Gaasterland T."/>
            <person name="Lin S."/>
        </authorList>
    </citation>
    <scope>NUCLEOTIDE SEQUENCE</scope>
</reference>
<organism evidence="2">
    <name type="scientific">Pfiesteria piscicida</name>
    <name type="common">Phantom dinoflagellate</name>
    <dbReference type="NCBI Taxonomy" id="71001"/>
    <lineage>
        <taxon>Eukaryota</taxon>
        <taxon>Sar</taxon>
        <taxon>Alveolata</taxon>
        <taxon>Dinophyceae</taxon>
        <taxon>Peridiniales</taxon>
        <taxon>Pfiesteriaceae</taxon>
        <taxon>Pfiesteria</taxon>
    </lineage>
</organism>
<evidence type="ECO:0000256" key="1">
    <source>
        <dbReference type="SAM" id="MobiDB-lite"/>
    </source>
</evidence>
<feature type="compositionally biased region" description="Basic residues" evidence="1">
    <location>
        <begin position="111"/>
        <end position="131"/>
    </location>
</feature>
<name>A3E3R4_PFIPI</name>
<evidence type="ECO:0000313" key="2">
    <source>
        <dbReference type="EMBL" id="ABI14331.1"/>
    </source>
</evidence>
<feature type="region of interest" description="Disordered" evidence="1">
    <location>
        <begin position="110"/>
        <end position="132"/>
    </location>
</feature>
<dbReference type="AlphaFoldDB" id="A3E3R4"/>
<accession>A3E3R4</accession>
<sequence>MPSVVAPLLAGRWRVPLKGHRRASVSDPQQHRRADAAAERWVELVSGCASSSSAPRGLGSSMIAGGSDTSRCQANFTMHLGVTRAGRRLLLPGQRVSPIDGLVLPPVRSPPRSRRWHTTPYRHRSRSRSRSRLLDRRWGDGLANSSPAGAQVAAGAKGHQVLAAQVQLQPVVLLQRGHKLPLVPKATKCWLHKCSCSLSCCFQMPWKVCSGRVVPIPCA</sequence>
<protein>
    <submittedName>
        <fullName evidence="2">Uncharacterized protein</fullName>
    </submittedName>
</protein>
<dbReference type="EMBL" id="DQ864916">
    <property type="protein sequence ID" value="ABI14331.1"/>
    <property type="molecule type" value="mRNA"/>
</dbReference>
<proteinExistence type="evidence at transcript level"/>